<comment type="cofactor">
    <cofactor evidence="1">
        <name>FMN</name>
        <dbReference type="ChEBI" id="CHEBI:58210"/>
    </cofactor>
</comment>
<keyword evidence="5" id="KW-0479">Metal-binding</keyword>
<keyword evidence="3" id="KW-0285">Flavoprotein</keyword>
<dbReference type="GO" id="GO:0051536">
    <property type="term" value="F:iron-sulfur cluster binding"/>
    <property type="evidence" value="ECO:0007669"/>
    <property type="project" value="UniProtKB-KW"/>
</dbReference>
<dbReference type="SUPFAM" id="SSF51395">
    <property type="entry name" value="FMN-linked oxidoreductases"/>
    <property type="match status" value="1"/>
</dbReference>
<evidence type="ECO:0000256" key="1">
    <source>
        <dbReference type="ARBA" id="ARBA00001917"/>
    </source>
</evidence>
<gene>
    <name evidence="10" type="ORF">METZ01_LOCUS487750</name>
</gene>
<keyword evidence="7" id="KW-0408">Iron</keyword>
<keyword evidence="8" id="KW-0411">Iron-sulfur</keyword>
<dbReference type="Gene3D" id="3.20.20.70">
    <property type="entry name" value="Aldolase class I"/>
    <property type="match status" value="1"/>
</dbReference>
<dbReference type="AlphaFoldDB" id="A0A383CR98"/>
<comment type="cofactor">
    <cofactor evidence="2">
        <name>[4Fe-4S] cluster</name>
        <dbReference type="ChEBI" id="CHEBI:49883"/>
    </cofactor>
</comment>
<evidence type="ECO:0000256" key="7">
    <source>
        <dbReference type="ARBA" id="ARBA00023004"/>
    </source>
</evidence>
<name>A0A383CR98_9ZZZZ</name>
<accession>A0A383CR98</accession>
<evidence type="ECO:0000256" key="4">
    <source>
        <dbReference type="ARBA" id="ARBA00022643"/>
    </source>
</evidence>
<dbReference type="Pfam" id="PF00724">
    <property type="entry name" value="Oxidored_FMN"/>
    <property type="match status" value="1"/>
</dbReference>
<feature type="domain" description="NADH:flavin oxidoreductase/NADH oxidase N-terminal" evidence="9">
    <location>
        <begin position="16"/>
        <end position="76"/>
    </location>
</feature>
<organism evidence="10">
    <name type="scientific">marine metagenome</name>
    <dbReference type="NCBI Taxonomy" id="408172"/>
    <lineage>
        <taxon>unclassified sequences</taxon>
        <taxon>metagenomes</taxon>
        <taxon>ecological metagenomes</taxon>
    </lineage>
</organism>
<dbReference type="PANTHER" id="PTHR42917">
    <property type="entry name" value="2,4-DIENOYL-COA REDUCTASE"/>
    <property type="match status" value="1"/>
</dbReference>
<evidence type="ECO:0000256" key="2">
    <source>
        <dbReference type="ARBA" id="ARBA00001966"/>
    </source>
</evidence>
<dbReference type="GO" id="GO:0046872">
    <property type="term" value="F:metal ion binding"/>
    <property type="evidence" value="ECO:0007669"/>
    <property type="project" value="UniProtKB-KW"/>
</dbReference>
<feature type="non-terminal residue" evidence="10">
    <location>
        <position position="82"/>
    </location>
</feature>
<evidence type="ECO:0000256" key="5">
    <source>
        <dbReference type="ARBA" id="ARBA00022723"/>
    </source>
</evidence>
<dbReference type="GO" id="GO:0016491">
    <property type="term" value="F:oxidoreductase activity"/>
    <property type="evidence" value="ECO:0007669"/>
    <property type="project" value="UniProtKB-KW"/>
</dbReference>
<reference evidence="10" key="1">
    <citation type="submission" date="2018-05" db="EMBL/GenBank/DDBJ databases">
        <authorList>
            <person name="Lanie J.A."/>
            <person name="Ng W.-L."/>
            <person name="Kazmierczak K.M."/>
            <person name="Andrzejewski T.M."/>
            <person name="Davidsen T.M."/>
            <person name="Wayne K.J."/>
            <person name="Tettelin H."/>
            <person name="Glass J.I."/>
            <person name="Rusch D."/>
            <person name="Podicherti R."/>
            <person name="Tsui H.-C.T."/>
            <person name="Winkler M.E."/>
        </authorList>
    </citation>
    <scope>NUCLEOTIDE SEQUENCE</scope>
</reference>
<keyword evidence="4" id="KW-0288">FMN</keyword>
<evidence type="ECO:0000313" key="10">
    <source>
        <dbReference type="EMBL" id="SVE34896.1"/>
    </source>
</evidence>
<sequence>MTAKTAANADELHLVWQPLDIGATRVRNRTMMTAMSVMYGENNILGDRHVDYYRERARGGVGLMITEQQAGHRLSKGSFHDG</sequence>
<keyword evidence="6" id="KW-0560">Oxidoreductase</keyword>
<dbReference type="InterPro" id="IPR001155">
    <property type="entry name" value="OxRdtase_FMN_N"/>
</dbReference>
<evidence type="ECO:0000259" key="9">
    <source>
        <dbReference type="Pfam" id="PF00724"/>
    </source>
</evidence>
<proteinExistence type="predicted"/>
<dbReference type="GO" id="GO:0010181">
    <property type="term" value="F:FMN binding"/>
    <property type="evidence" value="ECO:0007669"/>
    <property type="project" value="InterPro"/>
</dbReference>
<dbReference type="PANTHER" id="PTHR42917:SF2">
    <property type="entry name" value="2,4-DIENOYL-COA REDUCTASE [(2E)-ENOYL-COA-PRODUCING]"/>
    <property type="match status" value="1"/>
</dbReference>
<dbReference type="EMBL" id="UINC01211128">
    <property type="protein sequence ID" value="SVE34896.1"/>
    <property type="molecule type" value="Genomic_DNA"/>
</dbReference>
<dbReference type="InterPro" id="IPR013785">
    <property type="entry name" value="Aldolase_TIM"/>
</dbReference>
<evidence type="ECO:0000256" key="3">
    <source>
        <dbReference type="ARBA" id="ARBA00022630"/>
    </source>
</evidence>
<dbReference type="InterPro" id="IPR051793">
    <property type="entry name" value="NADH:flavin_oxidoreductase"/>
</dbReference>
<protein>
    <recommendedName>
        <fullName evidence="9">NADH:flavin oxidoreductase/NADH oxidase N-terminal domain-containing protein</fullName>
    </recommendedName>
</protein>
<evidence type="ECO:0000256" key="8">
    <source>
        <dbReference type="ARBA" id="ARBA00023014"/>
    </source>
</evidence>
<evidence type="ECO:0000256" key="6">
    <source>
        <dbReference type="ARBA" id="ARBA00023002"/>
    </source>
</evidence>